<feature type="domain" description="Fibronectin type-III" evidence="12">
    <location>
        <begin position="796"/>
        <end position="893"/>
    </location>
</feature>
<dbReference type="GO" id="GO:0005886">
    <property type="term" value="C:plasma membrane"/>
    <property type="evidence" value="ECO:0007669"/>
    <property type="project" value="UniProtKB-SubCell"/>
</dbReference>
<name>H3C5Q9_TETNG</name>
<keyword evidence="2" id="KW-1003">Cell membrane</keyword>
<proteinExistence type="predicted"/>
<keyword evidence="6" id="KW-1015">Disulfide bond</keyword>
<keyword evidence="7" id="KW-0325">Glycoprotein</keyword>
<keyword evidence="5 10" id="KW-0472">Membrane</keyword>
<dbReference type="Proteomes" id="UP000007303">
    <property type="component" value="Unassembled WGS sequence"/>
</dbReference>
<dbReference type="GO" id="GO:0007399">
    <property type="term" value="P:nervous system development"/>
    <property type="evidence" value="ECO:0007669"/>
    <property type="project" value="TreeGrafter"/>
</dbReference>
<reference evidence="13" key="2">
    <citation type="submission" date="2025-08" db="UniProtKB">
        <authorList>
            <consortium name="Ensembl"/>
        </authorList>
    </citation>
    <scope>IDENTIFICATION</scope>
</reference>
<evidence type="ECO:0000256" key="9">
    <source>
        <dbReference type="SAM" id="MobiDB-lite"/>
    </source>
</evidence>
<feature type="domain" description="Ig-like" evidence="11">
    <location>
        <begin position="1"/>
        <end position="86"/>
    </location>
</feature>
<evidence type="ECO:0000256" key="8">
    <source>
        <dbReference type="ARBA" id="ARBA00023319"/>
    </source>
</evidence>
<dbReference type="SUPFAM" id="SSF49265">
    <property type="entry name" value="Fibronectin type III"/>
    <property type="match status" value="2"/>
</dbReference>
<accession>H3C5Q9</accession>
<dbReference type="FunFam" id="2.60.40.10:FF:000205">
    <property type="entry name" value="Cell adhesion associated, oncogene regulated"/>
    <property type="match status" value="1"/>
</dbReference>
<evidence type="ECO:0000256" key="1">
    <source>
        <dbReference type="ARBA" id="ARBA00004236"/>
    </source>
</evidence>
<dbReference type="InterPro" id="IPR036179">
    <property type="entry name" value="Ig-like_dom_sf"/>
</dbReference>
<keyword evidence="10" id="KW-0812">Transmembrane</keyword>
<evidence type="ECO:0000256" key="7">
    <source>
        <dbReference type="ARBA" id="ARBA00023180"/>
    </source>
</evidence>
<protein>
    <submittedName>
        <fullName evidence="13">Cell adhesion associated, oncogene regulated</fullName>
    </submittedName>
</protein>
<dbReference type="SMART" id="SM00409">
    <property type="entry name" value="IG"/>
    <property type="match status" value="4"/>
</dbReference>
<feature type="region of interest" description="Disordered" evidence="9">
    <location>
        <begin position="892"/>
        <end position="913"/>
    </location>
</feature>
<feature type="region of interest" description="Disordered" evidence="9">
    <location>
        <begin position="645"/>
        <end position="664"/>
    </location>
</feature>
<dbReference type="InterPro" id="IPR003961">
    <property type="entry name" value="FN3_dom"/>
</dbReference>
<dbReference type="GO" id="GO:0070121">
    <property type="term" value="P:Kupffer's vesicle development"/>
    <property type="evidence" value="ECO:0007669"/>
    <property type="project" value="Ensembl"/>
</dbReference>
<dbReference type="Pfam" id="PF07679">
    <property type="entry name" value="I-set"/>
    <property type="match status" value="1"/>
</dbReference>
<dbReference type="SUPFAM" id="SSF48726">
    <property type="entry name" value="Immunoglobulin"/>
    <property type="match status" value="4"/>
</dbReference>
<keyword evidence="8" id="KW-0393">Immunoglobulin domain</keyword>
<evidence type="ECO:0000256" key="2">
    <source>
        <dbReference type="ARBA" id="ARBA00022475"/>
    </source>
</evidence>
<evidence type="ECO:0000256" key="5">
    <source>
        <dbReference type="ARBA" id="ARBA00023136"/>
    </source>
</evidence>
<evidence type="ECO:0000313" key="13">
    <source>
        <dbReference type="Ensembl" id="ENSTNIP00000003579.1"/>
    </source>
</evidence>
<dbReference type="PANTHER" id="PTHR44170">
    <property type="entry name" value="PROTEIN SIDEKICK"/>
    <property type="match status" value="1"/>
</dbReference>
<dbReference type="PROSITE" id="PS50853">
    <property type="entry name" value="FN3"/>
    <property type="match status" value="3"/>
</dbReference>
<evidence type="ECO:0000259" key="12">
    <source>
        <dbReference type="PROSITE" id="PS50853"/>
    </source>
</evidence>
<feature type="compositionally biased region" description="Pro residues" evidence="9">
    <location>
        <begin position="904"/>
        <end position="913"/>
    </location>
</feature>
<feature type="region of interest" description="Disordered" evidence="9">
    <location>
        <begin position="1113"/>
        <end position="1147"/>
    </location>
</feature>
<feature type="compositionally biased region" description="Pro residues" evidence="9">
    <location>
        <begin position="653"/>
        <end position="663"/>
    </location>
</feature>
<dbReference type="FunFam" id="2.60.40.10:FF:000273">
    <property type="entry name" value="contactin-3 isoform X1"/>
    <property type="match status" value="1"/>
</dbReference>
<dbReference type="AlphaFoldDB" id="H3C5Q9"/>
<feature type="domain" description="Ig-like" evidence="11">
    <location>
        <begin position="191"/>
        <end position="280"/>
    </location>
</feature>
<evidence type="ECO:0000313" key="14">
    <source>
        <dbReference type="Proteomes" id="UP000007303"/>
    </source>
</evidence>
<feature type="domain" description="Ig-like" evidence="11">
    <location>
        <begin position="284"/>
        <end position="370"/>
    </location>
</feature>
<dbReference type="InterPro" id="IPR013098">
    <property type="entry name" value="Ig_I-set"/>
</dbReference>
<evidence type="ECO:0000256" key="3">
    <source>
        <dbReference type="ARBA" id="ARBA00022729"/>
    </source>
</evidence>
<dbReference type="SMART" id="SM00408">
    <property type="entry name" value="IGc2"/>
    <property type="match status" value="4"/>
</dbReference>
<dbReference type="GO" id="GO:0098609">
    <property type="term" value="P:cell-cell adhesion"/>
    <property type="evidence" value="ECO:0007669"/>
    <property type="project" value="TreeGrafter"/>
</dbReference>
<keyword evidence="4" id="KW-0677">Repeat</keyword>
<dbReference type="FunCoup" id="H3C5Q9">
    <property type="interactions" value="272"/>
</dbReference>
<dbReference type="InterPro" id="IPR013783">
    <property type="entry name" value="Ig-like_fold"/>
</dbReference>
<feature type="compositionally biased region" description="Polar residues" evidence="9">
    <location>
        <begin position="893"/>
        <end position="903"/>
    </location>
</feature>
<evidence type="ECO:0000256" key="4">
    <source>
        <dbReference type="ARBA" id="ARBA00022737"/>
    </source>
</evidence>
<feature type="compositionally biased region" description="Polar residues" evidence="9">
    <location>
        <begin position="1133"/>
        <end position="1147"/>
    </location>
</feature>
<dbReference type="Pfam" id="PF00041">
    <property type="entry name" value="fn3"/>
    <property type="match status" value="3"/>
</dbReference>
<comment type="subcellular location">
    <subcellularLocation>
        <location evidence="1">Cell membrane</location>
    </subcellularLocation>
</comment>
<dbReference type="CDD" id="cd00063">
    <property type="entry name" value="FN3"/>
    <property type="match status" value="3"/>
</dbReference>
<dbReference type="SMART" id="SM00060">
    <property type="entry name" value="FN3"/>
    <property type="match status" value="3"/>
</dbReference>
<feature type="transmembrane region" description="Helical" evidence="10">
    <location>
        <begin position="920"/>
        <end position="946"/>
    </location>
</feature>
<dbReference type="Ensembl" id="ENSTNIT00000000937.1">
    <property type="protein sequence ID" value="ENSTNIP00000003579.1"/>
    <property type="gene ID" value="ENSTNIG00000016292.1"/>
</dbReference>
<dbReference type="GeneTree" id="ENSGT00940000157114"/>
<evidence type="ECO:0000259" key="11">
    <source>
        <dbReference type="PROSITE" id="PS50835"/>
    </source>
</evidence>
<dbReference type="InterPro" id="IPR007110">
    <property type="entry name" value="Ig-like_dom"/>
</dbReference>
<feature type="domain" description="Fibronectin type-III" evidence="12">
    <location>
        <begin position="690"/>
        <end position="785"/>
    </location>
</feature>
<reference evidence="14" key="1">
    <citation type="journal article" date="2004" name="Nature">
        <title>Genome duplication in the teleost fish Tetraodon nigroviridis reveals the early vertebrate proto-karyotype.</title>
        <authorList>
            <person name="Jaillon O."/>
            <person name="Aury J.-M."/>
            <person name="Brunet F."/>
            <person name="Petit J.-L."/>
            <person name="Stange-Thomann N."/>
            <person name="Mauceli E."/>
            <person name="Bouneau L."/>
            <person name="Fischer C."/>
            <person name="Ozouf-Costaz C."/>
            <person name="Bernot A."/>
            <person name="Nicaud S."/>
            <person name="Jaffe D."/>
            <person name="Fisher S."/>
            <person name="Lutfalla G."/>
            <person name="Dossat C."/>
            <person name="Segurens B."/>
            <person name="Dasilva C."/>
            <person name="Salanoubat M."/>
            <person name="Levy M."/>
            <person name="Boudet N."/>
            <person name="Castellano S."/>
            <person name="Anthouard V."/>
            <person name="Jubin C."/>
            <person name="Castelli V."/>
            <person name="Katinka M."/>
            <person name="Vacherie B."/>
            <person name="Biemont C."/>
            <person name="Skalli Z."/>
            <person name="Cattolico L."/>
            <person name="Poulain J."/>
            <person name="De Berardinis V."/>
            <person name="Cruaud C."/>
            <person name="Duprat S."/>
            <person name="Brottier P."/>
            <person name="Coutanceau J.-P."/>
            <person name="Gouzy J."/>
            <person name="Parra G."/>
            <person name="Lardier G."/>
            <person name="Chapple C."/>
            <person name="McKernan K.J."/>
            <person name="McEwan P."/>
            <person name="Bosak S."/>
            <person name="Kellis M."/>
            <person name="Volff J.-N."/>
            <person name="Guigo R."/>
            <person name="Zody M.C."/>
            <person name="Mesirov J."/>
            <person name="Lindblad-Toh K."/>
            <person name="Birren B."/>
            <person name="Nusbaum C."/>
            <person name="Kahn D."/>
            <person name="Robinson-Rechavi M."/>
            <person name="Laudet V."/>
            <person name="Schachter V."/>
            <person name="Quetier F."/>
            <person name="Saurin W."/>
            <person name="Scarpelli C."/>
            <person name="Wincker P."/>
            <person name="Lander E.S."/>
            <person name="Weissenbach J."/>
            <person name="Roest Crollius H."/>
        </authorList>
    </citation>
    <scope>NUCLEOTIDE SEQUENCE [LARGE SCALE GENOMIC DNA]</scope>
</reference>
<dbReference type="InterPro" id="IPR003598">
    <property type="entry name" value="Ig_sub2"/>
</dbReference>
<evidence type="ECO:0000256" key="6">
    <source>
        <dbReference type="ARBA" id="ARBA00023157"/>
    </source>
</evidence>
<dbReference type="Gene3D" id="2.60.40.10">
    <property type="entry name" value="Immunoglobulins"/>
    <property type="match status" value="7"/>
</dbReference>
<dbReference type="STRING" id="99883.ENSTNIP00000003579"/>
<dbReference type="PANTHER" id="PTHR44170:SF1">
    <property type="entry name" value="CELL ADHESION MOLECULE-RELATED_DOWN-REGULATED BY ONCOGENES"/>
    <property type="match status" value="1"/>
</dbReference>
<dbReference type="PROSITE" id="PS50835">
    <property type="entry name" value="IG_LIKE"/>
    <property type="match status" value="3"/>
</dbReference>
<feature type="domain" description="Fibronectin type-III" evidence="12">
    <location>
        <begin position="543"/>
        <end position="644"/>
    </location>
</feature>
<dbReference type="InterPro" id="IPR003599">
    <property type="entry name" value="Ig_sub"/>
</dbReference>
<dbReference type="InParanoid" id="H3C5Q9"/>
<organism evidence="13 14">
    <name type="scientific">Tetraodon nigroviridis</name>
    <name type="common">Spotted green pufferfish</name>
    <name type="synonym">Chelonodon nigroviridis</name>
    <dbReference type="NCBI Taxonomy" id="99883"/>
    <lineage>
        <taxon>Eukaryota</taxon>
        <taxon>Metazoa</taxon>
        <taxon>Chordata</taxon>
        <taxon>Craniata</taxon>
        <taxon>Vertebrata</taxon>
        <taxon>Euteleostomi</taxon>
        <taxon>Actinopterygii</taxon>
        <taxon>Neopterygii</taxon>
        <taxon>Teleostei</taxon>
        <taxon>Neoteleostei</taxon>
        <taxon>Acanthomorphata</taxon>
        <taxon>Eupercaria</taxon>
        <taxon>Tetraodontiformes</taxon>
        <taxon>Tetradontoidea</taxon>
        <taxon>Tetraodontidae</taxon>
        <taxon>Tetraodon</taxon>
    </lineage>
</organism>
<dbReference type="Pfam" id="PF13927">
    <property type="entry name" value="Ig_3"/>
    <property type="match status" value="2"/>
</dbReference>
<keyword evidence="3" id="KW-0732">Signal</keyword>
<keyword evidence="10" id="KW-1133">Transmembrane helix</keyword>
<reference evidence="13" key="3">
    <citation type="submission" date="2025-09" db="UniProtKB">
        <authorList>
            <consortium name="Ensembl"/>
        </authorList>
    </citation>
    <scope>IDENTIFICATION</scope>
</reference>
<dbReference type="GO" id="GO:0045879">
    <property type="term" value="P:negative regulation of smoothened signaling pathway"/>
    <property type="evidence" value="ECO:0007669"/>
    <property type="project" value="Ensembl"/>
</dbReference>
<dbReference type="InterPro" id="IPR036116">
    <property type="entry name" value="FN3_sf"/>
</dbReference>
<evidence type="ECO:0000256" key="10">
    <source>
        <dbReference type="SAM" id="Phobius"/>
    </source>
</evidence>
<dbReference type="OMA" id="NGCAHLH"/>
<keyword evidence="14" id="KW-1185">Reference proteome</keyword>
<sequence>FLSEPVSLVQSRGSVARLRCSASPSSAVVSWRFRGQPLDEAMLPGLEITEDSLTISSLNSEHVGAYQCVARLGHGSAIVSCPARIAIAEITKYEDGQRRSLSVQEGSAILLECPLPRSVPSALPRLKVRGERLEESRDEYLILPSGNLQIASVSARHQGMYKCGAFNPVTGETVFQSHGTKLLVKNSGSSPPVRIVYPTTPVTVSVQQSQPLMLECVVSGSPAPAAKWLKNGKEVTPGPFHHQQHTNLAFVAVTTSDAGTYSCAAEAAQGPVVSASYTVNVLEPVSVLEGPGDQVVSAGSSARFNCVAKGNPAPNVTWLFNADPILPASRRFQISASSLVVTRVAPEDEGVFQCLVDNGVGTATSYGMLTVQSVRNGFNPGTETKSAICSRLSLVLERSEAYQAGPVKACTYSICREPLLLSVFLRTGRRGLAKAALLLSLELSLSVRVSFVHTVGDKPLNAGMMTFDLSSKSVTRCSSPYSSCAEIQVFLIILYPQLGSTGTVPAAAPSLHPMQSDEGHELLPEDEGDAFDLPADRGGDRPIPEAPIIISPPQTHKPDLYDLEWRAGRDGGSPINAYFVKYRKVDDMGMAVGSWHTVRVPGSENTLHLSDLESSSLYEVLMVARNSAGEGQPAMLTFRTGKEKTITSNKNPSKPPVISVPPKAPEDKTANTHFGVVIHDRAKSPGIPEAPDRPTISMATDSSVYVTWVPRANGGSPITAFRVEYRRSRSAEWIVAADNISPLKLSVEVRNLEPGTSYKFRVAAANMYGQSPHSIPSKLYQVPQANRGITERPVVGPHILSTDAISETQIMLRWTYNPSSNNNTPIQGFYIYYRPTDSDNDGDYKRDVVEGLKHWHMIGHLQPETSYDIKMQCFNDGGESEYSNVMICETRARQSPGSPSQHPVTPPGPHPQEPASPPGWLLYTIVGCILGVMVLILLAFIAMCLWRNRQQNNTHKYNPPGYLYQPTEMNGHVLEYTTLSGSTRINGVPGGYGHGALIPQGCHHLHHKLPNGLTLLNGTGSLYSRGHDGSLPHANRDCDHSHHHHHNGGGMYTALPQTESLDCMSCQNLCNNNRCYKANGTFPSGTLPLMHRVAPCQQDGLEMVPLGQVTSQCLGSDSQMHHGDRGAEAGQTPEEQSGSSPSQHSCC</sequence>